<reference evidence="12 13" key="1">
    <citation type="submission" date="2024-09" db="EMBL/GenBank/DDBJ databases">
        <authorList>
            <person name="Sun Q."/>
            <person name="Mori K."/>
        </authorList>
    </citation>
    <scope>NUCLEOTIDE SEQUENCE [LARGE SCALE GENOMIC DNA]</scope>
    <source>
        <strain evidence="12 13">TBRC 4575</strain>
    </source>
</reference>
<sequence>MKLNKMFTSLAASVLLLSVAGCGNGAGTYKAGTYTGTGQGKDGPVKVQVTVSKDKIKGVKVLSTHDNKKLAAEAEKKVTKEIVKYQTTKVDVVSGATHSSNGIIAGAKKALKKAGATDAQLNKAAKKRAVKAQSTDTDVAVVGAGAAGTAAALAARQAGAKVVLLEKTASPMGAGTLAGGMFAADSAQQKAQHKTVSKKWLYDKYMDASQGYMNSVLVRKVIDQSGPTVDWLNKNGADMKLVDAGTGGSYAHQGDPATLHGYQKGGTKAIKTLLNKYQKDGGKLYFSTPAKKLLTNDKHQVTGVVATKADGAKFTVHAKKVIIATGGYGGNQKMLNRYLGKPNTKGQVLQNKGDGLKMAWSAGAGKEGTDTTHYFWETFTDNEVKHMTKSVGAKYFMLNAFTAYPNLRVNVEGQRFSDETDATLYARRGAEIAAQPKQTEYVVFDTAMLNKIKAKGTVAIEDQFGKWKHNPQSYMEFNEPSNTKDSIKQENTPTNFEPLLSKLAGNGVVFKSDSISGLAKQMGVSQTAFKKSVNQYNGAIKQGKDTQFFANPKRLINVQTGPYYAVKYVARNLGTLGGVRINDQIQATKSNGKAIPNLYVAGADAGGMYGKIYVDFEGGTLGFAYTSGRLAGLNAAKAVN</sequence>
<dbReference type="Gene3D" id="3.50.50.60">
    <property type="entry name" value="FAD/NAD(P)-binding domain"/>
    <property type="match status" value="1"/>
</dbReference>
<feature type="domain" description="FMN-binding" evidence="11">
    <location>
        <begin position="40"/>
        <end position="114"/>
    </location>
</feature>
<evidence type="ECO:0000256" key="10">
    <source>
        <dbReference type="SAM" id="SignalP"/>
    </source>
</evidence>
<dbReference type="Gene3D" id="3.90.1010.20">
    <property type="match status" value="1"/>
</dbReference>
<proteinExistence type="inferred from homology"/>
<accession>A0ABV6K6K5</accession>
<dbReference type="PANTHER" id="PTHR43400:SF7">
    <property type="entry name" value="FAD-DEPENDENT OXIDOREDUCTASE 2 FAD BINDING DOMAIN-CONTAINING PROTEIN"/>
    <property type="match status" value="1"/>
</dbReference>
<keyword evidence="13" id="KW-1185">Reference proteome</keyword>
<evidence type="ECO:0000313" key="13">
    <source>
        <dbReference type="Proteomes" id="UP001589855"/>
    </source>
</evidence>
<keyword evidence="8" id="KW-0560">Oxidoreductase</keyword>
<dbReference type="InterPro" id="IPR003953">
    <property type="entry name" value="FAD-dep_OxRdtase_2_FAD-bd"/>
</dbReference>
<evidence type="ECO:0000256" key="9">
    <source>
        <dbReference type="ARBA" id="ARBA00049922"/>
    </source>
</evidence>
<gene>
    <name evidence="12" type="ORF">ACFFGS_11865</name>
</gene>
<dbReference type="EC" id="1.3.99.33" evidence="4"/>
<dbReference type="PANTHER" id="PTHR43400">
    <property type="entry name" value="FUMARATE REDUCTASE"/>
    <property type="match status" value="1"/>
</dbReference>
<keyword evidence="7" id="KW-0274">FAD</keyword>
<dbReference type="EMBL" id="JBHLUK010000075">
    <property type="protein sequence ID" value="MFC0424822.1"/>
    <property type="molecule type" value="Genomic_DNA"/>
</dbReference>
<comment type="cofactor">
    <cofactor evidence="2">
        <name>FAD</name>
        <dbReference type="ChEBI" id="CHEBI:57692"/>
    </cofactor>
</comment>
<feature type="chain" id="PRO_5046909311" description="Urocanate reductase" evidence="10">
    <location>
        <begin position="26"/>
        <end position="640"/>
    </location>
</feature>
<evidence type="ECO:0000256" key="6">
    <source>
        <dbReference type="ARBA" id="ARBA00022630"/>
    </source>
</evidence>
<dbReference type="RefSeq" id="WP_137644262.1">
    <property type="nucleotide sequence ID" value="NZ_BAABRM010000006.1"/>
</dbReference>
<evidence type="ECO:0000256" key="5">
    <source>
        <dbReference type="ARBA" id="ARBA00015872"/>
    </source>
</evidence>
<dbReference type="Proteomes" id="UP001589855">
    <property type="component" value="Unassembled WGS sequence"/>
</dbReference>
<dbReference type="Pfam" id="PF00890">
    <property type="entry name" value="FAD_binding_2"/>
    <property type="match status" value="1"/>
</dbReference>
<keyword evidence="6" id="KW-0285">Flavoprotein</keyword>
<evidence type="ECO:0000256" key="4">
    <source>
        <dbReference type="ARBA" id="ARBA00013137"/>
    </source>
</evidence>
<comment type="catalytic activity">
    <reaction evidence="9">
        <text>dihydrourocanate + A = urocanate + AH2</text>
        <dbReference type="Rhea" id="RHEA:36059"/>
        <dbReference type="ChEBI" id="CHEBI:13193"/>
        <dbReference type="ChEBI" id="CHEBI:17499"/>
        <dbReference type="ChEBI" id="CHEBI:27247"/>
        <dbReference type="ChEBI" id="CHEBI:72991"/>
        <dbReference type="EC" id="1.3.99.33"/>
    </reaction>
</comment>
<protein>
    <recommendedName>
        <fullName evidence="5">Urocanate reductase</fullName>
        <ecNumber evidence="4">1.3.99.33</ecNumber>
    </recommendedName>
</protein>
<evidence type="ECO:0000256" key="7">
    <source>
        <dbReference type="ARBA" id="ARBA00022827"/>
    </source>
</evidence>
<dbReference type="Pfam" id="PF04205">
    <property type="entry name" value="FMN_bind"/>
    <property type="match status" value="1"/>
</dbReference>
<dbReference type="SUPFAM" id="SSF56425">
    <property type="entry name" value="Succinate dehydrogenase/fumarate reductase flavoprotein, catalytic domain"/>
    <property type="match status" value="1"/>
</dbReference>
<dbReference type="PROSITE" id="PS51257">
    <property type="entry name" value="PROKAR_LIPOPROTEIN"/>
    <property type="match status" value="1"/>
</dbReference>
<evidence type="ECO:0000259" key="11">
    <source>
        <dbReference type="SMART" id="SM00900"/>
    </source>
</evidence>
<comment type="caution">
    <text evidence="12">The sequence shown here is derived from an EMBL/GenBank/DDBJ whole genome shotgun (WGS) entry which is preliminary data.</text>
</comment>
<evidence type="ECO:0000256" key="2">
    <source>
        <dbReference type="ARBA" id="ARBA00001974"/>
    </source>
</evidence>
<dbReference type="SUPFAM" id="SSF51905">
    <property type="entry name" value="FAD/NAD(P)-binding domain"/>
    <property type="match status" value="1"/>
</dbReference>
<dbReference type="SMART" id="SM00900">
    <property type="entry name" value="FMN_bind"/>
    <property type="match status" value="1"/>
</dbReference>
<organism evidence="12 13">
    <name type="scientific">Lactiplantibacillus plajomi</name>
    <dbReference type="NCBI Taxonomy" id="1457217"/>
    <lineage>
        <taxon>Bacteria</taxon>
        <taxon>Bacillati</taxon>
        <taxon>Bacillota</taxon>
        <taxon>Bacilli</taxon>
        <taxon>Lactobacillales</taxon>
        <taxon>Lactobacillaceae</taxon>
        <taxon>Lactiplantibacillus</taxon>
    </lineage>
</organism>
<evidence type="ECO:0000256" key="1">
    <source>
        <dbReference type="ARBA" id="ARBA00001917"/>
    </source>
</evidence>
<dbReference type="InterPro" id="IPR027477">
    <property type="entry name" value="Succ_DH/fumarate_Rdtase_cat_sf"/>
</dbReference>
<comment type="similarity">
    <text evidence="3">Belongs to the FAD-dependent oxidoreductase 2 family. FRD/SDH subfamily.</text>
</comment>
<dbReference type="InterPro" id="IPR036188">
    <property type="entry name" value="FAD/NAD-bd_sf"/>
</dbReference>
<feature type="signal peptide" evidence="10">
    <location>
        <begin position="1"/>
        <end position="25"/>
    </location>
</feature>
<comment type="cofactor">
    <cofactor evidence="1">
        <name>FMN</name>
        <dbReference type="ChEBI" id="CHEBI:58210"/>
    </cofactor>
</comment>
<dbReference type="Gene3D" id="3.90.700.10">
    <property type="entry name" value="Succinate dehydrogenase/fumarate reductase flavoprotein, catalytic domain"/>
    <property type="match status" value="1"/>
</dbReference>
<dbReference type="InterPro" id="IPR007329">
    <property type="entry name" value="FMN-bd"/>
</dbReference>
<dbReference type="InterPro" id="IPR050315">
    <property type="entry name" value="FAD-oxidoreductase_2"/>
</dbReference>
<keyword evidence="10" id="KW-0732">Signal</keyword>
<evidence type="ECO:0000313" key="12">
    <source>
        <dbReference type="EMBL" id="MFC0424822.1"/>
    </source>
</evidence>
<name>A0ABV6K6K5_9LACO</name>
<evidence type="ECO:0000256" key="8">
    <source>
        <dbReference type="ARBA" id="ARBA00023002"/>
    </source>
</evidence>
<evidence type="ECO:0000256" key="3">
    <source>
        <dbReference type="ARBA" id="ARBA00008040"/>
    </source>
</evidence>